<proteinExistence type="predicted"/>
<dbReference type="RefSeq" id="WP_149897831.1">
    <property type="nucleotide sequence ID" value="NZ_QRFF01000001.1"/>
</dbReference>
<comment type="caution">
    <text evidence="1">The sequence shown here is derived from an EMBL/GenBank/DDBJ whole genome shotgun (WGS) entry which is preliminary data.</text>
</comment>
<evidence type="ECO:0000313" key="2">
    <source>
        <dbReference type="Proteomes" id="UP000473658"/>
    </source>
</evidence>
<dbReference type="Proteomes" id="UP000473658">
    <property type="component" value="Unassembled WGS sequence"/>
</dbReference>
<dbReference type="InterPro" id="IPR010385">
    <property type="entry name" value="DUF982"/>
</dbReference>
<dbReference type="AlphaFoldDB" id="A0AA88F6J3"/>
<evidence type="ECO:0000313" key="1">
    <source>
        <dbReference type="EMBL" id="KAA3504377.1"/>
    </source>
</evidence>
<dbReference type="EMBL" id="QRFF01000001">
    <property type="protein sequence ID" value="KAA3504377.1"/>
    <property type="molecule type" value="Genomic_DNA"/>
</dbReference>
<organism evidence="1 2">
    <name type="scientific">Rhizobium rhizogenes</name>
    <name type="common">Agrobacterium rhizogenes</name>
    <dbReference type="NCBI Taxonomy" id="359"/>
    <lineage>
        <taxon>Bacteria</taxon>
        <taxon>Pseudomonadati</taxon>
        <taxon>Pseudomonadota</taxon>
        <taxon>Alphaproteobacteria</taxon>
        <taxon>Hyphomicrobiales</taxon>
        <taxon>Rhizobiaceae</taxon>
        <taxon>Rhizobium/Agrobacterium group</taxon>
        <taxon>Rhizobium</taxon>
    </lineage>
</organism>
<gene>
    <name evidence="1" type="ORF">DXM27_03835</name>
</gene>
<reference evidence="1 2" key="1">
    <citation type="submission" date="2018-08" db="EMBL/GenBank/DDBJ databases">
        <title>Crown Gall in kiwifruit.</title>
        <authorList>
            <person name="Visnovsky S.B."/>
            <person name="Pitman A.R."/>
        </authorList>
    </citation>
    <scope>NUCLEOTIDE SEQUENCE [LARGE SCALE GENOMIC DNA]</scope>
    <source>
        <strain evidence="1 2">SBV_302_78_2</strain>
    </source>
</reference>
<dbReference type="Gene3D" id="6.10.250.730">
    <property type="match status" value="1"/>
</dbReference>
<name>A0AA88F6J3_RHIRH</name>
<protein>
    <submittedName>
        <fullName evidence="1">DUF982 domain-containing protein</fullName>
    </submittedName>
</protein>
<sequence length="100" mass="11140">MNSQDVLFRVPVRVRLQCGLERTFLSVFDALDFLEAEWPLRRGERYKRAIDKCRAALEWAAPSEVAREAFIAACLEAGMPMVMASPVPASKHSSSVRATG</sequence>
<accession>A0AA88F6J3</accession>
<dbReference type="Pfam" id="PF06169">
    <property type="entry name" value="DUF982"/>
    <property type="match status" value="1"/>
</dbReference>